<evidence type="ECO:0000313" key="5">
    <source>
        <dbReference type="EMBL" id="NMM43945.1"/>
    </source>
</evidence>
<keyword evidence="6" id="KW-1185">Reference proteome</keyword>
<dbReference type="Pfam" id="PF04828">
    <property type="entry name" value="GFA"/>
    <property type="match status" value="1"/>
</dbReference>
<evidence type="ECO:0000256" key="3">
    <source>
        <dbReference type="ARBA" id="ARBA00022833"/>
    </source>
</evidence>
<evidence type="ECO:0000256" key="2">
    <source>
        <dbReference type="ARBA" id="ARBA00022723"/>
    </source>
</evidence>
<organism evidence="5 6">
    <name type="scientific">Pacificispira spongiicola</name>
    <dbReference type="NCBI Taxonomy" id="2729598"/>
    <lineage>
        <taxon>Bacteria</taxon>
        <taxon>Pseudomonadati</taxon>
        <taxon>Pseudomonadota</taxon>
        <taxon>Alphaproteobacteria</taxon>
        <taxon>Rhodospirillales</taxon>
        <taxon>Rhodospirillaceae</taxon>
        <taxon>Pacificispira</taxon>
    </lineage>
</organism>
<dbReference type="InterPro" id="IPR006913">
    <property type="entry name" value="CENP-V/GFA"/>
</dbReference>
<dbReference type="AlphaFoldDB" id="A0A7Y0DYI5"/>
<comment type="similarity">
    <text evidence="1">Belongs to the Gfa family.</text>
</comment>
<dbReference type="InterPro" id="IPR011057">
    <property type="entry name" value="Mss4-like_sf"/>
</dbReference>
<evidence type="ECO:0000256" key="1">
    <source>
        <dbReference type="ARBA" id="ARBA00005495"/>
    </source>
</evidence>
<dbReference type="SUPFAM" id="SSF51316">
    <property type="entry name" value="Mss4-like"/>
    <property type="match status" value="1"/>
</dbReference>
<evidence type="ECO:0000259" key="4">
    <source>
        <dbReference type="Pfam" id="PF04828"/>
    </source>
</evidence>
<dbReference type="GO" id="GO:0046872">
    <property type="term" value="F:metal ion binding"/>
    <property type="evidence" value="ECO:0007669"/>
    <property type="project" value="UniProtKB-KW"/>
</dbReference>
<dbReference type="EMBL" id="JABBNT010000002">
    <property type="protein sequence ID" value="NMM43945.1"/>
    <property type="molecule type" value="Genomic_DNA"/>
</dbReference>
<dbReference type="Proteomes" id="UP000539372">
    <property type="component" value="Unassembled WGS sequence"/>
</dbReference>
<protein>
    <recommendedName>
        <fullName evidence="4">CENP-V/GFA domain-containing protein</fullName>
    </recommendedName>
</protein>
<dbReference type="GO" id="GO:0016846">
    <property type="term" value="F:carbon-sulfur lyase activity"/>
    <property type="evidence" value="ECO:0007669"/>
    <property type="project" value="InterPro"/>
</dbReference>
<proteinExistence type="inferred from homology"/>
<name>A0A7Y0DYI5_9PROT</name>
<dbReference type="RefSeq" id="WP_169624263.1">
    <property type="nucleotide sequence ID" value="NZ_JABBNT010000002.1"/>
</dbReference>
<keyword evidence="3" id="KW-0862">Zinc</keyword>
<accession>A0A7Y0DYI5</accession>
<reference evidence="5 6" key="1">
    <citation type="submission" date="2020-04" db="EMBL/GenBank/DDBJ databases">
        <title>Rhodospirillaceae bacterium KN72 isolated from deep sea.</title>
        <authorList>
            <person name="Zhang D.-C."/>
        </authorList>
    </citation>
    <scope>NUCLEOTIDE SEQUENCE [LARGE SCALE GENOMIC DNA]</scope>
    <source>
        <strain evidence="5 6">KN72</strain>
    </source>
</reference>
<dbReference type="Gene3D" id="3.90.1590.10">
    <property type="entry name" value="glutathione-dependent formaldehyde- activating enzyme (gfa)"/>
    <property type="match status" value="1"/>
</dbReference>
<evidence type="ECO:0000313" key="6">
    <source>
        <dbReference type="Proteomes" id="UP000539372"/>
    </source>
</evidence>
<gene>
    <name evidence="5" type="ORF">HH303_05625</name>
</gene>
<comment type="caution">
    <text evidence="5">The sequence shown here is derived from an EMBL/GenBank/DDBJ whole genome shotgun (WGS) entry which is preliminary data.</text>
</comment>
<sequence>MRSNNVAEPCLGHACATVDSGNDKAYAFCPTCGSSVHVTFSAMPDLIAIAAASLDDPGLFRPEALTCSIRGHAWDPIDPELRHFERMPS</sequence>
<keyword evidence="2" id="KW-0479">Metal-binding</keyword>
<feature type="domain" description="CENP-V/GFA" evidence="4">
    <location>
        <begin position="17"/>
        <end position="64"/>
    </location>
</feature>